<dbReference type="AlphaFoldDB" id="A0AAW7X755"/>
<organism evidence="2 3">
    <name type="scientific">Saccharophagus degradans</name>
    <dbReference type="NCBI Taxonomy" id="86304"/>
    <lineage>
        <taxon>Bacteria</taxon>
        <taxon>Pseudomonadati</taxon>
        <taxon>Pseudomonadota</taxon>
        <taxon>Gammaproteobacteria</taxon>
        <taxon>Cellvibrionales</taxon>
        <taxon>Cellvibrionaceae</taxon>
        <taxon>Saccharophagus</taxon>
    </lineage>
</organism>
<proteinExistence type="predicted"/>
<sequence>MKLTKNQQYSNFAKSTDVLIEAVFTDENSEFIVEKHRILDNPPFEYRLTIKRGDKKPIHSWSLLQEIKDQVAGENVVAIEIYPEKSKVTDTANMYHLWVFAEGYGPKVSLIPVAG</sequence>
<comment type="caution">
    <text evidence="2">The sequence shown here is derived from an EMBL/GenBank/DDBJ whole genome shotgun (WGS) entry which is preliminary data.</text>
</comment>
<reference evidence="2" key="1">
    <citation type="submission" date="2023-07" db="EMBL/GenBank/DDBJ databases">
        <title>Genome content predicts the carbon catabolic preferences of heterotrophic bacteria.</title>
        <authorList>
            <person name="Gralka M."/>
        </authorList>
    </citation>
    <scope>NUCLEOTIDE SEQUENCE</scope>
    <source>
        <strain evidence="2">I3M17_2</strain>
    </source>
</reference>
<dbReference type="Pfam" id="PF24746">
    <property type="entry name" value="DUF7694"/>
    <property type="match status" value="1"/>
</dbReference>
<dbReference type="Proteomes" id="UP001169760">
    <property type="component" value="Unassembled WGS sequence"/>
</dbReference>
<gene>
    <name evidence="2" type="ORF">Q4521_13630</name>
</gene>
<evidence type="ECO:0000259" key="1">
    <source>
        <dbReference type="Pfam" id="PF24746"/>
    </source>
</evidence>
<protein>
    <recommendedName>
        <fullName evidence="1">DUF7694 domain-containing protein</fullName>
    </recommendedName>
</protein>
<name>A0AAW7X755_9GAMM</name>
<dbReference type="RefSeq" id="WP_303493167.1">
    <property type="nucleotide sequence ID" value="NZ_JAUOPB010000009.1"/>
</dbReference>
<dbReference type="InterPro" id="IPR056111">
    <property type="entry name" value="DUF7694"/>
</dbReference>
<feature type="domain" description="DUF7694" evidence="1">
    <location>
        <begin position="48"/>
        <end position="101"/>
    </location>
</feature>
<evidence type="ECO:0000313" key="2">
    <source>
        <dbReference type="EMBL" id="MDO6423516.1"/>
    </source>
</evidence>
<accession>A0AAW7X755</accession>
<dbReference type="EMBL" id="JAUOPB010000009">
    <property type="protein sequence ID" value="MDO6423516.1"/>
    <property type="molecule type" value="Genomic_DNA"/>
</dbReference>
<evidence type="ECO:0000313" key="3">
    <source>
        <dbReference type="Proteomes" id="UP001169760"/>
    </source>
</evidence>